<protein>
    <submittedName>
        <fullName evidence="6">DoxX family protein</fullName>
    </submittedName>
</protein>
<keyword evidence="2 5" id="KW-0812">Transmembrane</keyword>
<evidence type="ECO:0000313" key="6">
    <source>
        <dbReference type="EMBL" id="MDO6965894.1"/>
    </source>
</evidence>
<keyword evidence="7" id="KW-1185">Reference proteome</keyword>
<proteinExistence type="predicted"/>
<organism evidence="6 7">
    <name type="scientific">Rhizobium alvei</name>
    <dbReference type="NCBI Taxonomy" id="1132659"/>
    <lineage>
        <taxon>Bacteria</taxon>
        <taxon>Pseudomonadati</taxon>
        <taxon>Pseudomonadota</taxon>
        <taxon>Alphaproteobacteria</taxon>
        <taxon>Hyphomicrobiales</taxon>
        <taxon>Rhizobiaceae</taxon>
        <taxon>Rhizobium/Agrobacterium group</taxon>
        <taxon>Rhizobium</taxon>
    </lineage>
</organism>
<evidence type="ECO:0000256" key="1">
    <source>
        <dbReference type="ARBA" id="ARBA00004141"/>
    </source>
</evidence>
<dbReference type="Pfam" id="PF13564">
    <property type="entry name" value="DoxX_2"/>
    <property type="match status" value="1"/>
</dbReference>
<keyword evidence="3 5" id="KW-1133">Transmembrane helix</keyword>
<name>A0ABT8YQJ6_9HYPH</name>
<sequence length="142" mass="15165">MNADSAAISNSPSRAWSIGLWVAQVALAAVYGMAGFNKLTMSPDQLIQMGMGFVADAPLWLVRFIGFAEVMGTIGILLPAATRIMPQLTPLAALGLAAIQLLAIPVHITRGEYMVLPVNLILLAIAVLVFWGRRNKAPIPSR</sequence>
<evidence type="ECO:0000256" key="5">
    <source>
        <dbReference type="SAM" id="Phobius"/>
    </source>
</evidence>
<evidence type="ECO:0000256" key="3">
    <source>
        <dbReference type="ARBA" id="ARBA00022989"/>
    </source>
</evidence>
<reference evidence="6" key="1">
    <citation type="journal article" date="2015" name="Int. J. Syst. Evol. Microbiol.">
        <title>Rhizobium alvei sp. nov., isolated from a freshwater river.</title>
        <authorList>
            <person name="Sheu S.Y."/>
            <person name="Huang H.W."/>
            <person name="Young C.C."/>
            <person name="Chen W.M."/>
        </authorList>
    </citation>
    <scope>NUCLEOTIDE SEQUENCE</scope>
    <source>
        <strain evidence="6">TNR-22</strain>
    </source>
</reference>
<evidence type="ECO:0000256" key="2">
    <source>
        <dbReference type="ARBA" id="ARBA00022692"/>
    </source>
</evidence>
<dbReference type="Proteomes" id="UP001174932">
    <property type="component" value="Unassembled WGS sequence"/>
</dbReference>
<dbReference type="InterPro" id="IPR032808">
    <property type="entry name" value="DoxX"/>
</dbReference>
<feature type="transmembrane region" description="Helical" evidence="5">
    <location>
        <begin position="57"/>
        <end position="81"/>
    </location>
</feature>
<feature type="transmembrane region" description="Helical" evidence="5">
    <location>
        <begin position="18"/>
        <end position="37"/>
    </location>
</feature>
<accession>A0ABT8YQJ6</accession>
<evidence type="ECO:0000313" key="7">
    <source>
        <dbReference type="Proteomes" id="UP001174932"/>
    </source>
</evidence>
<comment type="caution">
    <text evidence="6">The sequence shown here is derived from an EMBL/GenBank/DDBJ whole genome shotgun (WGS) entry which is preliminary data.</text>
</comment>
<comment type="subcellular location">
    <subcellularLocation>
        <location evidence="1">Membrane</location>
        <topology evidence="1">Multi-pass membrane protein</topology>
    </subcellularLocation>
</comment>
<keyword evidence="4 5" id="KW-0472">Membrane</keyword>
<dbReference type="EMBL" id="JAUOZU010000014">
    <property type="protein sequence ID" value="MDO6965894.1"/>
    <property type="molecule type" value="Genomic_DNA"/>
</dbReference>
<gene>
    <name evidence="6" type="ORF">Q4481_18195</name>
</gene>
<evidence type="ECO:0000256" key="4">
    <source>
        <dbReference type="ARBA" id="ARBA00023136"/>
    </source>
</evidence>
<reference evidence="6" key="2">
    <citation type="submission" date="2023-07" db="EMBL/GenBank/DDBJ databases">
        <authorList>
            <person name="Shen H."/>
        </authorList>
    </citation>
    <scope>NUCLEOTIDE SEQUENCE</scope>
    <source>
        <strain evidence="6">TNR-22</strain>
    </source>
</reference>
<feature type="transmembrane region" description="Helical" evidence="5">
    <location>
        <begin position="88"/>
        <end position="108"/>
    </location>
</feature>
<dbReference type="RefSeq" id="WP_304377826.1">
    <property type="nucleotide sequence ID" value="NZ_JAUOZU010000014.1"/>
</dbReference>
<feature type="transmembrane region" description="Helical" evidence="5">
    <location>
        <begin position="114"/>
        <end position="132"/>
    </location>
</feature>